<protein>
    <submittedName>
        <fullName evidence="1">Uncharacterized protein</fullName>
    </submittedName>
</protein>
<keyword evidence="2" id="KW-1185">Reference proteome</keyword>
<dbReference type="AlphaFoldDB" id="A0A4Z2EAN0"/>
<sequence length="20" mass="2058">MASLHSAGEKSLIVMATAKL</sequence>
<dbReference type="EMBL" id="SRLO01011707">
    <property type="protein sequence ID" value="TNN25773.1"/>
    <property type="molecule type" value="Genomic_DNA"/>
</dbReference>
<accession>A0A4Z2EAN0</accession>
<dbReference type="Proteomes" id="UP000314294">
    <property type="component" value="Unassembled WGS sequence"/>
</dbReference>
<comment type="caution">
    <text evidence="1">The sequence shown here is derived from an EMBL/GenBank/DDBJ whole genome shotgun (WGS) entry which is preliminary data.</text>
</comment>
<gene>
    <name evidence="1" type="ORF">EYF80_064094</name>
</gene>
<proteinExistence type="predicted"/>
<organism evidence="1 2">
    <name type="scientific">Liparis tanakae</name>
    <name type="common">Tanaka's snailfish</name>
    <dbReference type="NCBI Taxonomy" id="230148"/>
    <lineage>
        <taxon>Eukaryota</taxon>
        <taxon>Metazoa</taxon>
        <taxon>Chordata</taxon>
        <taxon>Craniata</taxon>
        <taxon>Vertebrata</taxon>
        <taxon>Euteleostomi</taxon>
        <taxon>Actinopterygii</taxon>
        <taxon>Neopterygii</taxon>
        <taxon>Teleostei</taxon>
        <taxon>Neoteleostei</taxon>
        <taxon>Acanthomorphata</taxon>
        <taxon>Eupercaria</taxon>
        <taxon>Perciformes</taxon>
        <taxon>Cottioidei</taxon>
        <taxon>Cottales</taxon>
        <taxon>Liparidae</taxon>
        <taxon>Liparis</taxon>
    </lineage>
</organism>
<reference evidence="1 2" key="1">
    <citation type="submission" date="2019-03" db="EMBL/GenBank/DDBJ databases">
        <title>First draft genome of Liparis tanakae, snailfish: a comprehensive survey of snailfish specific genes.</title>
        <authorList>
            <person name="Kim W."/>
            <person name="Song I."/>
            <person name="Jeong J.-H."/>
            <person name="Kim D."/>
            <person name="Kim S."/>
            <person name="Ryu S."/>
            <person name="Song J.Y."/>
            <person name="Lee S.K."/>
        </authorList>
    </citation>
    <scope>NUCLEOTIDE SEQUENCE [LARGE SCALE GENOMIC DNA]</scope>
    <source>
        <tissue evidence="1">Muscle</tissue>
    </source>
</reference>
<evidence type="ECO:0000313" key="2">
    <source>
        <dbReference type="Proteomes" id="UP000314294"/>
    </source>
</evidence>
<name>A0A4Z2EAN0_9TELE</name>
<evidence type="ECO:0000313" key="1">
    <source>
        <dbReference type="EMBL" id="TNN25773.1"/>
    </source>
</evidence>